<dbReference type="AlphaFoldDB" id="A0A0F9UED2"/>
<proteinExistence type="predicted"/>
<reference evidence="1" key="1">
    <citation type="journal article" date="2015" name="Nature">
        <title>Complex archaea that bridge the gap between prokaryotes and eukaryotes.</title>
        <authorList>
            <person name="Spang A."/>
            <person name="Saw J.H."/>
            <person name="Jorgensen S.L."/>
            <person name="Zaremba-Niedzwiedzka K."/>
            <person name="Martijn J."/>
            <person name="Lind A.E."/>
            <person name="van Eijk R."/>
            <person name="Schleper C."/>
            <person name="Guy L."/>
            <person name="Ettema T.J."/>
        </authorList>
    </citation>
    <scope>NUCLEOTIDE SEQUENCE</scope>
</reference>
<dbReference type="EMBL" id="LAZR01000113">
    <property type="protein sequence ID" value="KKN90019.1"/>
    <property type="molecule type" value="Genomic_DNA"/>
</dbReference>
<gene>
    <name evidence="1" type="ORF">LCGC14_0231310</name>
</gene>
<protein>
    <submittedName>
        <fullName evidence="1">Uncharacterized protein</fullName>
    </submittedName>
</protein>
<comment type="caution">
    <text evidence="1">The sequence shown here is derived from an EMBL/GenBank/DDBJ whole genome shotgun (WGS) entry which is preliminary data.</text>
</comment>
<accession>A0A0F9UED2</accession>
<evidence type="ECO:0000313" key="1">
    <source>
        <dbReference type="EMBL" id="KKN90019.1"/>
    </source>
</evidence>
<sequence length="76" mass="8593">MSRILQLSMGVLILGFVLGYIIGRGASPACIMSEANLYSEEKIRRHMDLLVLRQETQVQATEYLIDVMSQINGDYE</sequence>
<name>A0A0F9UED2_9ZZZZ</name>
<organism evidence="1">
    <name type="scientific">marine sediment metagenome</name>
    <dbReference type="NCBI Taxonomy" id="412755"/>
    <lineage>
        <taxon>unclassified sequences</taxon>
        <taxon>metagenomes</taxon>
        <taxon>ecological metagenomes</taxon>
    </lineage>
</organism>